<proteinExistence type="predicted"/>
<evidence type="ECO:0008006" key="4">
    <source>
        <dbReference type="Google" id="ProtNLM"/>
    </source>
</evidence>
<name>A0A6G6SJK9_PROVU</name>
<dbReference type="Proteomes" id="UP000503287">
    <property type="component" value="Chromosome"/>
</dbReference>
<feature type="signal peptide" evidence="1">
    <location>
        <begin position="1"/>
        <end position="19"/>
    </location>
</feature>
<evidence type="ECO:0000313" key="2">
    <source>
        <dbReference type="EMBL" id="QIF94001.1"/>
    </source>
</evidence>
<feature type="chain" id="PRO_5026287899" description="Lipoprotein" evidence="1">
    <location>
        <begin position="20"/>
        <end position="239"/>
    </location>
</feature>
<sequence>MRKVILAIVIFSFNCSAFAYGELSKKDISWLEEQKVIKDIGCEDYVDISSSSKKSGDVSVNESVFKKERIFNKSKVVCYLTEKEGKFSVSVIEEAVIDGKKVSVSHTDGSGYVGGDYYNGWAYKCKKDAMTDEVACGMHRDDFTIEKNNDGYRIQVGYKHFPNSLSYIRINKEHPIKSEDSGMYSRELSNEIISKISDEDEVTIRYTKWPNDRPIDKKINMDGFNVAKEVVGNLLVNYK</sequence>
<keyword evidence="1" id="KW-0732">Signal</keyword>
<organism evidence="2 3">
    <name type="scientific">Proteus vulgaris</name>
    <dbReference type="NCBI Taxonomy" id="585"/>
    <lineage>
        <taxon>Bacteria</taxon>
        <taxon>Pseudomonadati</taxon>
        <taxon>Pseudomonadota</taxon>
        <taxon>Gammaproteobacteria</taxon>
        <taxon>Enterobacterales</taxon>
        <taxon>Morganellaceae</taxon>
        <taxon>Proteus</taxon>
    </lineage>
</organism>
<gene>
    <name evidence="2" type="ORF">GTH24_08890</name>
</gene>
<dbReference type="RefSeq" id="WP_164526277.1">
    <property type="nucleotide sequence ID" value="NZ_CP047344.1"/>
</dbReference>
<dbReference type="AlphaFoldDB" id="A0A6G6SJK9"/>
<accession>A0A6G6SJK9</accession>
<reference evidence="2 3" key="1">
    <citation type="submission" date="2020-01" db="EMBL/GenBank/DDBJ databases">
        <title>The genomic epidemiology of tigecycline resistance gene tet(X) variants in a swine farm in China.</title>
        <authorList>
            <person name="Peng K."/>
            <person name="Li R."/>
        </authorList>
    </citation>
    <scope>NUCLEOTIDE SEQUENCE [LARGE SCALE GENOMIC DNA]</scope>
    <source>
        <strain evidence="2 3">ZN3</strain>
    </source>
</reference>
<keyword evidence="3" id="KW-1185">Reference proteome</keyword>
<dbReference type="EMBL" id="CP047344">
    <property type="protein sequence ID" value="QIF94001.1"/>
    <property type="molecule type" value="Genomic_DNA"/>
</dbReference>
<evidence type="ECO:0000313" key="3">
    <source>
        <dbReference type="Proteomes" id="UP000503287"/>
    </source>
</evidence>
<protein>
    <recommendedName>
        <fullName evidence="4">Lipoprotein</fullName>
    </recommendedName>
</protein>
<evidence type="ECO:0000256" key="1">
    <source>
        <dbReference type="SAM" id="SignalP"/>
    </source>
</evidence>